<dbReference type="InterPro" id="IPR000719">
    <property type="entry name" value="Prot_kinase_dom"/>
</dbReference>
<feature type="domain" description="Protein kinase" evidence="1">
    <location>
        <begin position="1"/>
        <end position="191"/>
    </location>
</feature>
<dbReference type="InterPro" id="IPR011009">
    <property type="entry name" value="Kinase-like_dom_sf"/>
</dbReference>
<dbReference type="OrthoDB" id="4062651at2759"/>
<dbReference type="InterPro" id="IPR051681">
    <property type="entry name" value="Ser/Thr_Kinases-Pseudokinases"/>
</dbReference>
<organism evidence="2 3">
    <name type="scientific">Serendipita vermifera MAFF 305830</name>
    <dbReference type="NCBI Taxonomy" id="933852"/>
    <lineage>
        <taxon>Eukaryota</taxon>
        <taxon>Fungi</taxon>
        <taxon>Dikarya</taxon>
        <taxon>Basidiomycota</taxon>
        <taxon>Agaricomycotina</taxon>
        <taxon>Agaricomycetes</taxon>
        <taxon>Sebacinales</taxon>
        <taxon>Serendipitaceae</taxon>
        <taxon>Serendipita</taxon>
    </lineage>
</organism>
<evidence type="ECO:0000259" key="1">
    <source>
        <dbReference type="PROSITE" id="PS50011"/>
    </source>
</evidence>
<dbReference type="Proteomes" id="UP000054097">
    <property type="component" value="Unassembled WGS sequence"/>
</dbReference>
<dbReference type="STRING" id="933852.A0A0C3AVJ5"/>
<evidence type="ECO:0000313" key="2">
    <source>
        <dbReference type="EMBL" id="KIM28555.1"/>
    </source>
</evidence>
<gene>
    <name evidence="2" type="ORF">M408DRAFT_39770</name>
</gene>
<protein>
    <recommendedName>
        <fullName evidence="1">Protein kinase domain-containing protein</fullName>
    </recommendedName>
</protein>
<reference evidence="3" key="2">
    <citation type="submission" date="2015-01" db="EMBL/GenBank/DDBJ databases">
        <title>Evolutionary Origins and Diversification of the Mycorrhizal Mutualists.</title>
        <authorList>
            <consortium name="DOE Joint Genome Institute"/>
            <consortium name="Mycorrhizal Genomics Consortium"/>
            <person name="Kohler A."/>
            <person name="Kuo A."/>
            <person name="Nagy L.G."/>
            <person name="Floudas D."/>
            <person name="Copeland A."/>
            <person name="Barry K.W."/>
            <person name="Cichocki N."/>
            <person name="Veneault-Fourrey C."/>
            <person name="LaButti K."/>
            <person name="Lindquist E.A."/>
            <person name="Lipzen A."/>
            <person name="Lundell T."/>
            <person name="Morin E."/>
            <person name="Murat C."/>
            <person name="Riley R."/>
            <person name="Ohm R."/>
            <person name="Sun H."/>
            <person name="Tunlid A."/>
            <person name="Henrissat B."/>
            <person name="Grigoriev I.V."/>
            <person name="Hibbett D.S."/>
            <person name="Martin F."/>
        </authorList>
    </citation>
    <scope>NUCLEOTIDE SEQUENCE [LARGE SCALE GENOMIC DNA]</scope>
    <source>
        <strain evidence="3">MAFF 305830</strain>
    </source>
</reference>
<dbReference type="PANTHER" id="PTHR44329">
    <property type="entry name" value="SERINE/THREONINE-PROTEIN KINASE TNNI3K-RELATED"/>
    <property type="match status" value="1"/>
</dbReference>
<dbReference type="EMBL" id="KN824292">
    <property type="protein sequence ID" value="KIM28555.1"/>
    <property type="molecule type" value="Genomic_DNA"/>
</dbReference>
<feature type="non-terminal residue" evidence="2">
    <location>
        <position position="204"/>
    </location>
</feature>
<evidence type="ECO:0000313" key="3">
    <source>
        <dbReference type="Proteomes" id="UP000054097"/>
    </source>
</evidence>
<accession>A0A0C3AVJ5</accession>
<dbReference type="SMART" id="SM00220">
    <property type="entry name" value="S_TKc"/>
    <property type="match status" value="1"/>
</dbReference>
<feature type="non-terminal residue" evidence="2">
    <location>
        <position position="1"/>
    </location>
</feature>
<dbReference type="PANTHER" id="PTHR44329:SF261">
    <property type="entry name" value="ZINC FINGER CONTAINING PROTEIN KINASE-RELATED"/>
    <property type="match status" value="1"/>
</dbReference>
<dbReference type="PROSITE" id="PS00108">
    <property type="entry name" value="PROTEIN_KINASE_ST"/>
    <property type="match status" value="1"/>
</dbReference>
<dbReference type="Pfam" id="PF00069">
    <property type="entry name" value="Pkinase"/>
    <property type="match status" value="1"/>
</dbReference>
<dbReference type="SUPFAM" id="SSF56112">
    <property type="entry name" value="Protein kinase-like (PK-like)"/>
    <property type="match status" value="1"/>
</dbReference>
<proteinExistence type="predicted"/>
<sequence>WCEHGDSNQYLERYGSSLSPFDRLQLWKGVVNGVVFLHTCSPVIIHADLKPGNIVIDDNGNARICDFGLVHITHEEGVNETTTTSEHTGTERYLAPEFLTTHLAKPTQASDVYAMALIGLVFIYSRIPYERHVKNFRGCIIMDIQNGVPPATREAIIGTASDPLWDMLEAGWGYRPESRPTSTEVLDYLWILDHPPNDSLTESP</sequence>
<dbReference type="AlphaFoldDB" id="A0A0C3AVJ5"/>
<keyword evidence="3" id="KW-1185">Reference proteome</keyword>
<reference evidence="2 3" key="1">
    <citation type="submission" date="2014-04" db="EMBL/GenBank/DDBJ databases">
        <authorList>
            <consortium name="DOE Joint Genome Institute"/>
            <person name="Kuo A."/>
            <person name="Zuccaro A."/>
            <person name="Kohler A."/>
            <person name="Nagy L.G."/>
            <person name="Floudas D."/>
            <person name="Copeland A."/>
            <person name="Barry K.W."/>
            <person name="Cichocki N."/>
            <person name="Veneault-Fourrey C."/>
            <person name="LaButti K."/>
            <person name="Lindquist E.A."/>
            <person name="Lipzen A."/>
            <person name="Lundell T."/>
            <person name="Morin E."/>
            <person name="Murat C."/>
            <person name="Sun H."/>
            <person name="Tunlid A."/>
            <person name="Henrissat B."/>
            <person name="Grigoriev I.V."/>
            <person name="Hibbett D.S."/>
            <person name="Martin F."/>
            <person name="Nordberg H.P."/>
            <person name="Cantor M.N."/>
            <person name="Hua S.X."/>
        </authorList>
    </citation>
    <scope>NUCLEOTIDE SEQUENCE [LARGE SCALE GENOMIC DNA]</scope>
    <source>
        <strain evidence="2 3">MAFF 305830</strain>
    </source>
</reference>
<dbReference type="PROSITE" id="PS50011">
    <property type="entry name" value="PROTEIN_KINASE_DOM"/>
    <property type="match status" value="1"/>
</dbReference>
<dbReference type="InterPro" id="IPR008271">
    <property type="entry name" value="Ser/Thr_kinase_AS"/>
</dbReference>
<dbReference type="GO" id="GO:0005524">
    <property type="term" value="F:ATP binding"/>
    <property type="evidence" value="ECO:0007669"/>
    <property type="project" value="InterPro"/>
</dbReference>
<dbReference type="Gene3D" id="1.10.510.10">
    <property type="entry name" value="Transferase(Phosphotransferase) domain 1"/>
    <property type="match status" value="1"/>
</dbReference>
<dbReference type="GO" id="GO:0004674">
    <property type="term" value="F:protein serine/threonine kinase activity"/>
    <property type="evidence" value="ECO:0007669"/>
    <property type="project" value="TreeGrafter"/>
</dbReference>
<dbReference type="HOGENOM" id="CLU_000288_7_18_1"/>
<name>A0A0C3AVJ5_SERVB</name>